<accession>A0A9Q0Y2M7</accession>
<gene>
    <name evidence="1" type="ORF">JRQ81_013549</name>
</gene>
<dbReference type="OrthoDB" id="1101576at2759"/>
<sequence>GNEQASERQCINCYKIVTNGYLVPSKLKRHLECNHSSLVHKGKEIFKSLALSLQAWSSMMDRISKNENENTTEASFIDSLYIAKAGKPHTIAEILIKPCVKDAVSCMLGPDKAKKIDTVQLSNNTISKQIYTISESVENALIRSLKTCDFFGLQLDESCTDVAGLAILLVFVRYPFKMQIEELLMSELLEAYTTGNEIIKAIDKCVQKKMIWNGTSTCVDICSDGAAAMVGKVKGALSRMKQVDGNATSSHSVIHRHSLATRRMAQDLKVVLDGAVKIINHVKSCLLLACLLKLTTKYM</sequence>
<dbReference type="Proteomes" id="UP001142489">
    <property type="component" value="Unassembled WGS sequence"/>
</dbReference>
<organism evidence="1 2">
    <name type="scientific">Phrynocephalus forsythii</name>
    <dbReference type="NCBI Taxonomy" id="171643"/>
    <lineage>
        <taxon>Eukaryota</taxon>
        <taxon>Metazoa</taxon>
        <taxon>Chordata</taxon>
        <taxon>Craniata</taxon>
        <taxon>Vertebrata</taxon>
        <taxon>Euteleostomi</taxon>
        <taxon>Lepidosauria</taxon>
        <taxon>Squamata</taxon>
        <taxon>Bifurcata</taxon>
        <taxon>Unidentata</taxon>
        <taxon>Episquamata</taxon>
        <taxon>Toxicofera</taxon>
        <taxon>Iguania</taxon>
        <taxon>Acrodonta</taxon>
        <taxon>Agamidae</taxon>
        <taxon>Agaminae</taxon>
        <taxon>Phrynocephalus</taxon>
    </lineage>
</organism>
<dbReference type="EMBL" id="JAPFRF010000004">
    <property type="protein sequence ID" value="KAJ7335608.1"/>
    <property type="molecule type" value="Genomic_DNA"/>
</dbReference>
<dbReference type="AlphaFoldDB" id="A0A9Q0Y2M7"/>
<dbReference type="PANTHER" id="PTHR45913:SF19">
    <property type="entry name" value="LOW QUALITY PROTEIN: ZINC FINGER BED DOMAIN-CONTAINING PROTEIN 5-LIKE"/>
    <property type="match status" value="1"/>
</dbReference>
<protein>
    <submittedName>
        <fullName evidence="1">Uncharacterized protein</fullName>
    </submittedName>
</protein>
<evidence type="ECO:0000313" key="2">
    <source>
        <dbReference type="Proteomes" id="UP001142489"/>
    </source>
</evidence>
<comment type="caution">
    <text evidence="1">The sequence shown here is derived from an EMBL/GenBank/DDBJ whole genome shotgun (WGS) entry which is preliminary data.</text>
</comment>
<reference evidence="1" key="1">
    <citation type="journal article" date="2023" name="DNA Res.">
        <title>Chromosome-level genome assembly of Phrynocephalus forsythii using third-generation DNA sequencing and Hi-C analysis.</title>
        <authorList>
            <person name="Qi Y."/>
            <person name="Zhao W."/>
            <person name="Zhao Y."/>
            <person name="Niu C."/>
            <person name="Cao S."/>
            <person name="Zhang Y."/>
        </authorList>
    </citation>
    <scope>NUCLEOTIDE SEQUENCE</scope>
    <source>
        <tissue evidence="1">Muscle</tissue>
    </source>
</reference>
<name>A0A9Q0Y2M7_9SAUR</name>
<proteinExistence type="predicted"/>
<keyword evidence="2" id="KW-1185">Reference proteome</keyword>
<feature type="non-terminal residue" evidence="1">
    <location>
        <position position="299"/>
    </location>
</feature>
<feature type="non-terminal residue" evidence="1">
    <location>
        <position position="1"/>
    </location>
</feature>
<dbReference type="PANTHER" id="PTHR45913">
    <property type="entry name" value="EPM2A-INTERACTING PROTEIN 1"/>
    <property type="match status" value="1"/>
</dbReference>
<evidence type="ECO:0000313" key="1">
    <source>
        <dbReference type="EMBL" id="KAJ7335608.1"/>
    </source>
</evidence>